<dbReference type="EMBL" id="CP113520">
    <property type="protein sequence ID" value="WAJ31207.1"/>
    <property type="molecule type" value="Genomic_DNA"/>
</dbReference>
<gene>
    <name evidence="1" type="ORF">OXU80_13815</name>
</gene>
<dbReference type="Proteomes" id="UP001163223">
    <property type="component" value="Chromosome"/>
</dbReference>
<reference evidence="1" key="1">
    <citation type="submission" date="2022-11" db="EMBL/GenBank/DDBJ databases">
        <title>beta-Carotene-producing bacterium, Jeongeuplla avenae sp. nov., alleviates the salt stress of Arabidopsis seedlings.</title>
        <authorList>
            <person name="Jiang L."/>
            <person name="Lee J."/>
        </authorList>
    </citation>
    <scope>NUCLEOTIDE SEQUENCE</scope>
    <source>
        <strain evidence="1">DY_R2A_6</strain>
    </source>
</reference>
<keyword evidence="2" id="KW-1185">Reference proteome</keyword>
<protein>
    <submittedName>
        <fullName evidence="1">DUF1127 domain-containing protein</fullName>
    </submittedName>
</protein>
<accession>A0ACD4NWH1</accession>
<evidence type="ECO:0000313" key="2">
    <source>
        <dbReference type="Proteomes" id="UP001163223"/>
    </source>
</evidence>
<name>A0ACD4NWH1_9HYPH</name>
<organism evidence="1 2">
    <name type="scientific">Antarcticirhabdus aurantiaca</name>
    <dbReference type="NCBI Taxonomy" id="2606717"/>
    <lineage>
        <taxon>Bacteria</taxon>
        <taxon>Pseudomonadati</taxon>
        <taxon>Pseudomonadota</taxon>
        <taxon>Alphaproteobacteria</taxon>
        <taxon>Hyphomicrobiales</taxon>
        <taxon>Aurantimonadaceae</taxon>
        <taxon>Antarcticirhabdus</taxon>
    </lineage>
</organism>
<evidence type="ECO:0000313" key="1">
    <source>
        <dbReference type="EMBL" id="WAJ31207.1"/>
    </source>
</evidence>
<proteinExistence type="predicted"/>
<sequence>MSALGHASGTIANVTRAALRGKSLALPWHVELARGMTLPALATDWFRHDTALRRSRRALLDLSDEQLRDVGLTRSQALVEGRRSLYLD</sequence>